<dbReference type="AlphaFoldDB" id="A0A1G1ZPQ2"/>
<gene>
    <name evidence="6" type="primary">rnpA</name>
    <name evidence="8" type="ORF">A3A16_03860</name>
</gene>
<evidence type="ECO:0000256" key="4">
    <source>
        <dbReference type="ARBA" id="ARBA00022801"/>
    </source>
</evidence>
<evidence type="ECO:0000256" key="5">
    <source>
        <dbReference type="ARBA" id="ARBA00022884"/>
    </source>
</evidence>
<dbReference type="STRING" id="1798407.A3A16_03860"/>
<dbReference type="GO" id="GO:0004526">
    <property type="term" value="F:ribonuclease P activity"/>
    <property type="evidence" value="ECO:0007669"/>
    <property type="project" value="UniProtKB-UniRule"/>
</dbReference>
<dbReference type="HAMAP" id="MF_00227">
    <property type="entry name" value="RNase_P"/>
    <property type="match status" value="1"/>
</dbReference>
<dbReference type="Pfam" id="PF00825">
    <property type="entry name" value="Ribonuclease_P"/>
    <property type="match status" value="1"/>
</dbReference>
<proteinExistence type="inferred from homology"/>
<dbReference type="NCBIfam" id="TIGR00188">
    <property type="entry name" value="rnpA"/>
    <property type="match status" value="1"/>
</dbReference>
<evidence type="ECO:0000256" key="7">
    <source>
        <dbReference type="NCBIfam" id="TIGR00188"/>
    </source>
</evidence>
<comment type="catalytic activity">
    <reaction evidence="6">
        <text>Endonucleolytic cleavage of RNA, removing 5'-extranucleotides from tRNA precursor.</text>
        <dbReference type="EC" id="3.1.26.5"/>
    </reaction>
</comment>
<keyword evidence="4 6" id="KW-0378">Hydrolase</keyword>
<evidence type="ECO:0000256" key="2">
    <source>
        <dbReference type="ARBA" id="ARBA00022722"/>
    </source>
</evidence>
<dbReference type="PANTHER" id="PTHR33992">
    <property type="entry name" value="RIBONUCLEASE P PROTEIN COMPONENT"/>
    <property type="match status" value="1"/>
</dbReference>
<dbReference type="InterPro" id="IPR000100">
    <property type="entry name" value="RNase_P"/>
</dbReference>
<sequence>MLAKSYRLPIQLFYKKTGKVFRSRNFLLKIFVPETDHSRLGVVISRKVSPKAVERNRLKRIVFNVFREKIGTLPTKDYLVILSPNASRLDKPEFIKEFSKILTPNT</sequence>
<dbReference type="GO" id="GO:0001682">
    <property type="term" value="P:tRNA 5'-leader removal"/>
    <property type="evidence" value="ECO:0007669"/>
    <property type="project" value="UniProtKB-UniRule"/>
</dbReference>
<evidence type="ECO:0000256" key="1">
    <source>
        <dbReference type="ARBA" id="ARBA00022694"/>
    </source>
</evidence>
<dbReference type="Proteomes" id="UP000177942">
    <property type="component" value="Unassembled WGS sequence"/>
</dbReference>
<dbReference type="GO" id="GO:0030677">
    <property type="term" value="C:ribonuclease P complex"/>
    <property type="evidence" value="ECO:0007669"/>
    <property type="project" value="TreeGrafter"/>
</dbReference>
<keyword evidence="3 6" id="KW-0255">Endonuclease</keyword>
<dbReference type="EMBL" id="MHJJ01000007">
    <property type="protein sequence ID" value="OGY65720.1"/>
    <property type="molecule type" value="Genomic_DNA"/>
</dbReference>
<keyword evidence="5 6" id="KW-0694">RNA-binding</keyword>
<comment type="similarity">
    <text evidence="6">Belongs to the RnpA family.</text>
</comment>
<dbReference type="Gene3D" id="3.30.230.10">
    <property type="match status" value="1"/>
</dbReference>
<evidence type="ECO:0000313" key="8">
    <source>
        <dbReference type="EMBL" id="OGY65720.1"/>
    </source>
</evidence>
<comment type="caution">
    <text evidence="8">The sequence shown here is derived from an EMBL/GenBank/DDBJ whole genome shotgun (WGS) entry which is preliminary data.</text>
</comment>
<dbReference type="SUPFAM" id="SSF54211">
    <property type="entry name" value="Ribosomal protein S5 domain 2-like"/>
    <property type="match status" value="1"/>
</dbReference>
<comment type="function">
    <text evidence="6">RNaseP catalyzes the removal of the 5'-leader sequence from pre-tRNA to produce the mature 5'-terminus. It can also cleave other RNA substrates such as 4.5S RNA. The protein component plays an auxiliary but essential role in vivo by binding to the 5'-leader sequence and broadening the substrate specificity of the ribozyme.</text>
</comment>
<keyword evidence="1 6" id="KW-0819">tRNA processing</keyword>
<dbReference type="InterPro" id="IPR020568">
    <property type="entry name" value="Ribosomal_Su5_D2-typ_SF"/>
</dbReference>
<dbReference type="GO" id="GO:0000049">
    <property type="term" value="F:tRNA binding"/>
    <property type="evidence" value="ECO:0007669"/>
    <property type="project" value="UniProtKB-UniRule"/>
</dbReference>
<evidence type="ECO:0000256" key="6">
    <source>
        <dbReference type="HAMAP-Rule" id="MF_00227"/>
    </source>
</evidence>
<dbReference type="PANTHER" id="PTHR33992:SF1">
    <property type="entry name" value="RIBONUCLEASE P PROTEIN COMPONENT"/>
    <property type="match status" value="1"/>
</dbReference>
<reference evidence="8 9" key="1">
    <citation type="journal article" date="2016" name="Nat. Commun.">
        <title>Thousands of microbial genomes shed light on interconnected biogeochemical processes in an aquifer system.</title>
        <authorList>
            <person name="Anantharaman K."/>
            <person name="Brown C.T."/>
            <person name="Hug L.A."/>
            <person name="Sharon I."/>
            <person name="Castelle C.J."/>
            <person name="Probst A.J."/>
            <person name="Thomas B.C."/>
            <person name="Singh A."/>
            <person name="Wilkins M.J."/>
            <person name="Karaoz U."/>
            <person name="Brodie E.L."/>
            <person name="Williams K.H."/>
            <person name="Hubbard S.S."/>
            <person name="Banfield J.F."/>
        </authorList>
    </citation>
    <scope>NUCLEOTIDE SEQUENCE [LARGE SCALE GENOMIC DNA]</scope>
</reference>
<evidence type="ECO:0000256" key="3">
    <source>
        <dbReference type="ARBA" id="ARBA00022759"/>
    </source>
</evidence>
<name>A0A1G1ZPQ2_9BACT</name>
<organism evidence="8 9">
    <name type="scientific">Candidatus Harrisonbacteria bacterium RIFCSPLOWO2_01_FULL_44_18</name>
    <dbReference type="NCBI Taxonomy" id="1798407"/>
    <lineage>
        <taxon>Bacteria</taxon>
        <taxon>Candidatus Harrisoniibacteriota</taxon>
    </lineage>
</organism>
<dbReference type="EC" id="3.1.26.5" evidence="6 7"/>
<keyword evidence="2 6" id="KW-0540">Nuclease</keyword>
<accession>A0A1G1ZPQ2</accession>
<protein>
    <recommendedName>
        <fullName evidence="6 7">Ribonuclease P protein component</fullName>
        <shortName evidence="6">RNase P protein</shortName>
        <shortName evidence="6">RNaseP protein</shortName>
        <ecNumber evidence="6 7">3.1.26.5</ecNumber>
    </recommendedName>
    <alternativeName>
        <fullName evidence="6">Protein C5</fullName>
    </alternativeName>
</protein>
<dbReference type="InterPro" id="IPR014721">
    <property type="entry name" value="Ribsml_uS5_D2-typ_fold_subgr"/>
</dbReference>
<comment type="subunit">
    <text evidence="6">Consists of a catalytic RNA component (M1 or rnpB) and a protein subunit.</text>
</comment>
<evidence type="ECO:0000313" key="9">
    <source>
        <dbReference type="Proteomes" id="UP000177942"/>
    </source>
</evidence>
<dbReference type="GO" id="GO:0042781">
    <property type="term" value="F:3'-tRNA processing endoribonuclease activity"/>
    <property type="evidence" value="ECO:0007669"/>
    <property type="project" value="TreeGrafter"/>
</dbReference>